<dbReference type="GO" id="GO:0009190">
    <property type="term" value="P:cyclic nucleotide biosynthetic process"/>
    <property type="evidence" value="ECO:0007669"/>
    <property type="project" value="InterPro"/>
</dbReference>
<dbReference type="GO" id="GO:0005524">
    <property type="term" value="F:ATP binding"/>
    <property type="evidence" value="ECO:0007669"/>
    <property type="project" value="UniProtKB-KW"/>
</dbReference>
<dbReference type="GO" id="GO:0004016">
    <property type="term" value="F:adenylate cyclase activity"/>
    <property type="evidence" value="ECO:0007669"/>
    <property type="project" value="TreeGrafter"/>
</dbReference>
<dbReference type="InParanoid" id="A0A2P6NGI8"/>
<keyword evidence="1" id="KW-0547">Nucleotide-binding</keyword>
<dbReference type="EMBL" id="MDYQ01000090">
    <property type="protein sequence ID" value="PRP83067.1"/>
    <property type="molecule type" value="Genomic_DNA"/>
</dbReference>
<feature type="domain" description="Guanylate cyclase" evidence="3">
    <location>
        <begin position="402"/>
        <end position="522"/>
    </location>
</feature>
<evidence type="ECO:0000256" key="1">
    <source>
        <dbReference type="ARBA" id="ARBA00022741"/>
    </source>
</evidence>
<dbReference type="PROSITE" id="PS50125">
    <property type="entry name" value="GUANYLATE_CYCLASE_2"/>
    <property type="match status" value="2"/>
</dbReference>
<keyword evidence="2" id="KW-0067">ATP-binding</keyword>
<dbReference type="OrthoDB" id="194468at2759"/>
<dbReference type="GO" id="GO:0005737">
    <property type="term" value="C:cytoplasm"/>
    <property type="evidence" value="ECO:0007669"/>
    <property type="project" value="TreeGrafter"/>
</dbReference>
<evidence type="ECO:0000313" key="4">
    <source>
        <dbReference type="EMBL" id="PRP83067.1"/>
    </source>
</evidence>
<evidence type="ECO:0000259" key="3">
    <source>
        <dbReference type="PROSITE" id="PS50125"/>
    </source>
</evidence>
<name>A0A2P6NGI8_9EUKA</name>
<dbReference type="InterPro" id="IPR041664">
    <property type="entry name" value="AAA_16"/>
</dbReference>
<dbReference type="SUPFAM" id="SSF55073">
    <property type="entry name" value="Nucleotide cyclase"/>
    <property type="match status" value="2"/>
</dbReference>
<dbReference type="GO" id="GO:0035556">
    <property type="term" value="P:intracellular signal transduction"/>
    <property type="evidence" value="ECO:0007669"/>
    <property type="project" value="InterPro"/>
</dbReference>
<sequence length="1686" mass="192149">MVCIPVTSVAGDTKYIVSDGPVIDSSEPIFSGARRLNHSAFTRLPESYIDPEIETQNIEENVDITQSLKSFVPTIAYDIIAARFISDGATEVKLSPFMEEVDIIHLWIDVSGFTILAERLHEKYSRAEGEEMLTYILNEYFTQMNNIIERHQGCIFKIAGDAVSVVWRHQNHLQLIHNFKLAADCALMIQRTCTNYRPKTFESVYLSCKAALGLGRAQFLMVGGYRDSYETLLYGDPITQTTLASEEAVAGDIIFSRRAWKIFLLCHGLTFPYEISKSSNQTDVVKNLEEIQLKKPHNCKKLLYELLPEDHRFICLEQTEEMDIEHNEVDVTTSRFILSQLVPSLVVERMGHISEGWQSELRQVSVIFILLEDVVQLTTTHETPEDKRASWVSRGRSGSLLLESFSELHEEDTPPPQLLDNIQSIFVDIQKKVFDLGGTIRQFLLDDKGLVCIAIFGIPAHDDDGDRAVGCSLQVRAKLKDSNIEHSIGITSGRAFCGSVGSIDRREFSVVGDVVNLSARLMGAAKKMHEGILCDQQTWMLSRHRILYRELQPILVKGKSNPVHIYRPTRFLIMEDSSVLTTPTVGRDNEMRLAKSIVMDYIESDEPRGVVLILEGDRGIGKSRLFHNIQEFVKQQITRMGRRGSHRPITVSSGAADSIERQTPFFALRNIFGDILRSFPDILRFIRANFPSMAPDAVEGETKRSLMKSMTMESLSDDYGDKIAGSTMRLKNIVRARLDNVQHLSHTNDDTLLVQLIEVLRDVTAQYSKDHKMILFVEDVHWMDRTSWEMLHQICRSLPVLVIITTRPVNDPNIQALTELEHCHRMYLNRLPQEELNQLLKSHFHISDLSTDLSHMMWEKSNGNPFFALELMRNMIESGSAVIEEDSEKNYGQKSLRICRLEHGVSPDLQLPQTLDGVITSRIDRLPFHLLEVLKAAAVVGPVFTEQTLSEIIESREISGRVNEMLQELMELELVVPVNDTANIPLNRSLTPPSVWRFAHIIIQEVCYSMITFQKKKDLHRRIAEELEERDEASKQHFLFLLAHHWRLGGDIHKAVDYYEKAGEQAYLLFSDEGMRIYIELVECLLESKDYLKEDPTTRMVKITNACYRIVESSVGGNVKYEYLLIGLDALGLHPPMGYDTLNPIPFSYSYSFHCYRAETNPRAAVKIEAAKLLTLMSHVSMLNAKPGALPALLSVKNASTVHGFYEQKLQVFESAAACLLAARWQNSSRYIFSRRNALPVPKNRSTERRSIEHYYAQALALASTARWEELWKVAMQHLTYSSQVGDTFGASSARFNLAIQCYIRSLDATKVIENTRDVVDGQDLAQLNVPNMGRLCLYFLVLPFVDGKCVKDPRILPVLERKSNSATIFERLFVRSTLARYYFLNNNYNRCLYHLHRVHDTCTRLSQNIFAFTLMSFLSFYLETLFDLAERIFHRKIGEGELIDDKVEELLERMYEWARDTISYLDAPTASIVATQPFVTLNRGRLKRIFWGAEAEAVACFQKAVRDSKEIGLHLWLAHAHRELSKSPLLSLAERLYHLDAAASIYQKGGATPPFYDRLKQQLNERGRQSPETETTERGRQLQLHLRFQERAQVAQRIVRCMTAVAFVVGVTRVALSWRGWWTFGGSHAACILSVHISSECQLHDETVLLRLATCILSLSTHSILFRMVRTSDSAQRQENGTSLR</sequence>
<protein>
    <recommendedName>
        <fullName evidence="3">Guanylate cyclase domain-containing protein</fullName>
    </recommendedName>
</protein>
<evidence type="ECO:0000313" key="5">
    <source>
        <dbReference type="Proteomes" id="UP000241769"/>
    </source>
</evidence>
<dbReference type="CDD" id="cd07302">
    <property type="entry name" value="CHD"/>
    <property type="match status" value="2"/>
</dbReference>
<dbReference type="Pfam" id="PF13191">
    <property type="entry name" value="AAA_16"/>
    <property type="match status" value="1"/>
</dbReference>
<dbReference type="InterPro" id="IPR029787">
    <property type="entry name" value="Nucleotide_cyclase"/>
</dbReference>
<dbReference type="PANTHER" id="PTHR16305:SF28">
    <property type="entry name" value="GUANYLATE CYCLASE DOMAIN-CONTAINING PROTEIN"/>
    <property type="match status" value="1"/>
</dbReference>
<dbReference type="STRING" id="1890364.A0A2P6NGI8"/>
<comment type="caution">
    <text evidence="4">The sequence shown here is derived from an EMBL/GenBank/DDBJ whole genome shotgun (WGS) entry which is preliminary data.</text>
</comment>
<evidence type="ECO:0000256" key="2">
    <source>
        <dbReference type="ARBA" id="ARBA00022840"/>
    </source>
</evidence>
<accession>A0A2P6NGI8</accession>
<keyword evidence="5" id="KW-1185">Reference proteome</keyword>
<dbReference type="Proteomes" id="UP000241769">
    <property type="component" value="Unassembled WGS sequence"/>
</dbReference>
<dbReference type="Gene3D" id="3.30.70.1230">
    <property type="entry name" value="Nucleotide cyclase"/>
    <property type="match status" value="2"/>
</dbReference>
<feature type="domain" description="Guanylate cyclase" evidence="3">
    <location>
        <begin position="104"/>
        <end position="245"/>
    </location>
</feature>
<gene>
    <name evidence="4" type="ORF">PROFUN_09663</name>
</gene>
<dbReference type="PANTHER" id="PTHR16305">
    <property type="entry name" value="TESTICULAR SOLUBLE ADENYLYL CYCLASE"/>
    <property type="match status" value="1"/>
</dbReference>
<dbReference type="SUPFAM" id="SSF52540">
    <property type="entry name" value="P-loop containing nucleoside triphosphate hydrolases"/>
    <property type="match status" value="1"/>
</dbReference>
<dbReference type="InterPro" id="IPR027417">
    <property type="entry name" value="P-loop_NTPase"/>
</dbReference>
<organism evidence="4 5">
    <name type="scientific">Planoprotostelium fungivorum</name>
    <dbReference type="NCBI Taxonomy" id="1890364"/>
    <lineage>
        <taxon>Eukaryota</taxon>
        <taxon>Amoebozoa</taxon>
        <taxon>Evosea</taxon>
        <taxon>Variosea</taxon>
        <taxon>Cavosteliida</taxon>
        <taxon>Cavosteliaceae</taxon>
        <taxon>Planoprotostelium</taxon>
    </lineage>
</organism>
<dbReference type="InterPro" id="IPR001054">
    <property type="entry name" value="A/G_cyclase"/>
</dbReference>
<proteinExistence type="predicted"/>
<reference evidence="4 5" key="1">
    <citation type="journal article" date="2018" name="Genome Biol. Evol.">
        <title>Multiple Roots of Fruiting Body Formation in Amoebozoa.</title>
        <authorList>
            <person name="Hillmann F."/>
            <person name="Forbes G."/>
            <person name="Novohradska S."/>
            <person name="Ferling I."/>
            <person name="Riege K."/>
            <person name="Groth M."/>
            <person name="Westermann M."/>
            <person name="Marz M."/>
            <person name="Spaller T."/>
            <person name="Winckler T."/>
            <person name="Schaap P."/>
            <person name="Glockner G."/>
        </authorList>
    </citation>
    <scope>NUCLEOTIDE SEQUENCE [LARGE SCALE GENOMIC DNA]</scope>
    <source>
        <strain evidence="4 5">Jena</strain>
    </source>
</reference>